<accession>A0A3N5BZK4</accession>
<dbReference type="AlphaFoldDB" id="A0A3N5BZK4"/>
<dbReference type="EMBL" id="RKRF01000007">
    <property type="protein sequence ID" value="RPF55258.1"/>
    <property type="molecule type" value="Genomic_DNA"/>
</dbReference>
<keyword evidence="2" id="KW-1185">Reference proteome</keyword>
<reference evidence="1 2" key="1">
    <citation type="submission" date="2018-11" db="EMBL/GenBank/DDBJ databases">
        <title>Genomic Encyclopedia of Type Strains, Phase IV (KMG-IV): sequencing the most valuable type-strain genomes for metagenomic binning, comparative biology and taxonomic classification.</title>
        <authorList>
            <person name="Goeker M."/>
        </authorList>
    </citation>
    <scope>NUCLEOTIDE SEQUENCE [LARGE SCALE GENOMIC DNA]</scope>
    <source>
        <strain evidence="1 2">DSM 18090</strain>
    </source>
</reference>
<proteinExistence type="predicted"/>
<sequence>MSENSSKEIINVDVKDMEVIDAKKTGSVGETIVKGTGKAIMPFIPVIVEYTRQRLTYDLETQNQVRNDKRSQLNKRAESLLKLIDKEEAKENFEQRRIDRWCEELEEIWRKLDTLDAKSDGFVKVMLNKLFKNEKN</sequence>
<dbReference type="OrthoDB" id="2918687at2"/>
<dbReference type="RefSeq" id="WP_124218940.1">
    <property type="nucleotide sequence ID" value="NZ_RKRF01000007.1"/>
</dbReference>
<dbReference type="Proteomes" id="UP000276443">
    <property type="component" value="Unassembled WGS sequence"/>
</dbReference>
<comment type="caution">
    <text evidence="1">The sequence shown here is derived from an EMBL/GenBank/DDBJ whole genome shotgun (WGS) entry which is preliminary data.</text>
</comment>
<organism evidence="1 2">
    <name type="scientific">Aquisalibacillus elongatus</name>
    <dbReference type="NCBI Taxonomy" id="485577"/>
    <lineage>
        <taxon>Bacteria</taxon>
        <taxon>Bacillati</taxon>
        <taxon>Bacillota</taxon>
        <taxon>Bacilli</taxon>
        <taxon>Bacillales</taxon>
        <taxon>Bacillaceae</taxon>
        <taxon>Aquisalibacillus</taxon>
    </lineage>
</organism>
<gene>
    <name evidence="1" type="ORF">EDC24_0129</name>
</gene>
<evidence type="ECO:0000313" key="2">
    <source>
        <dbReference type="Proteomes" id="UP000276443"/>
    </source>
</evidence>
<name>A0A3N5BZK4_9BACI</name>
<protein>
    <submittedName>
        <fullName evidence="1">Uncharacterized protein</fullName>
    </submittedName>
</protein>
<evidence type="ECO:0000313" key="1">
    <source>
        <dbReference type="EMBL" id="RPF55258.1"/>
    </source>
</evidence>